<reference evidence="1" key="1">
    <citation type="submission" date="2021-06" db="EMBL/GenBank/DDBJ databases">
        <title>Parelaphostrongylus tenuis whole genome reference sequence.</title>
        <authorList>
            <person name="Garwood T.J."/>
            <person name="Larsen P.A."/>
            <person name="Fountain-Jones N.M."/>
            <person name="Garbe J.R."/>
            <person name="Macchietto M.G."/>
            <person name="Kania S.A."/>
            <person name="Gerhold R.W."/>
            <person name="Richards J.E."/>
            <person name="Wolf T.M."/>
        </authorList>
    </citation>
    <scope>NUCLEOTIDE SEQUENCE</scope>
    <source>
        <strain evidence="1">MNPRO001-30</strain>
        <tissue evidence="1">Meninges</tissue>
    </source>
</reference>
<dbReference type="EMBL" id="JAHQIW010000528">
    <property type="protein sequence ID" value="KAJ1348621.1"/>
    <property type="molecule type" value="Genomic_DNA"/>
</dbReference>
<name>A0AAD5MGD2_PARTN</name>
<organism evidence="1 2">
    <name type="scientific">Parelaphostrongylus tenuis</name>
    <name type="common">Meningeal worm</name>
    <dbReference type="NCBI Taxonomy" id="148309"/>
    <lineage>
        <taxon>Eukaryota</taxon>
        <taxon>Metazoa</taxon>
        <taxon>Ecdysozoa</taxon>
        <taxon>Nematoda</taxon>
        <taxon>Chromadorea</taxon>
        <taxon>Rhabditida</taxon>
        <taxon>Rhabditina</taxon>
        <taxon>Rhabditomorpha</taxon>
        <taxon>Strongyloidea</taxon>
        <taxon>Metastrongylidae</taxon>
        <taxon>Parelaphostrongylus</taxon>
    </lineage>
</organism>
<comment type="caution">
    <text evidence="1">The sequence shown here is derived from an EMBL/GenBank/DDBJ whole genome shotgun (WGS) entry which is preliminary data.</text>
</comment>
<dbReference type="AlphaFoldDB" id="A0AAD5MGD2"/>
<keyword evidence="2" id="KW-1185">Reference proteome</keyword>
<sequence>MPREAVCVVWEVLRVAPRIVGRPSLANAAGPMATRNRQRLTDTPNAYVRHDLITTSTGKAAVFTQANLTVGSFRNDSLWQLEKDCQIVVGCMEQSEDGTLFVKQTLKLYIYRDSVGCFAGRIVCSRLDMRCLRQCQYDGYLKSNDAEIYLPYMFESQLTITGHMDILVSPLTLKGNSSFVDATPTAPHPFPAFILSGRLNAHAIIAPFLAVEFSAESLARLRAISSTTPGADFNILVSAGALATQKGSSLISISENPQAEGIICASTFYHEGQIRFQAEDVHILTGAFVHKGRLTNCENKQNHVKRCHIVVEELFLNEGTLACNVLDIVGEGTLENRNRIFAVDTMDIRLNDFTNNEGLMESKNSIKLLSATKEWTKLGGSIKAKRNFDFCAHKLDMALNDVRKLNNEKKLSFSAKSDLIVSTNICDEVKEFVIGCAAQNSVSINSMMELDRLEVLLGHEYVDVPVEFKILNSADINVSTLVINGTASSLVIVLDGILRCNRLKVANTFGNVIMTGQGSLDSQLIAADRSNLSFNVHQILCINEIFCRNLGVQKDSLLRLKPCDEHELTTVSCENMLIEGTVFVERKLLLASKKSDASDLQIHGPIIGTSLDSEVSIEGSRVSISGQVANLKHLEFYAKDVLQFCMAKAKECQKCFY</sequence>
<accession>A0AAD5MGD2</accession>
<evidence type="ECO:0000313" key="1">
    <source>
        <dbReference type="EMBL" id="KAJ1348621.1"/>
    </source>
</evidence>
<protein>
    <submittedName>
        <fullName evidence="1">Uncharacterized protein</fullName>
    </submittedName>
</protein>
<dbReference type="Proteomes" id="UP001196413">
    <property type="component" value="Unassembled WGS sequence"/>
</dbReference>
<evidence type="ECO:0000313" key="2">
    <source>
        <dbReference type="Proteomes" id="UP001196413"/>
    </source>
</evidence>
<gene>
    <name evidence="1" type="ORF">KIN20_003971</name>
</gene>
<proteinExistence type="predicted"/>